<dbReference type="AlphaFoldDB" id="A0A7Y9VYW7"/>
<feature type="domain" description="Carboxymuconolactone decarboxylase-like" evidence="1">
    <location>
        <begin position="44"/>
        <end position="103"/>
    </location>
</feature>
<dbReference type="Gene3D" id="1.20.1290.10">
    <property type="entry name" value="AhpD-like"/>
    <property type="match status" value="1"/>
</dbReference>
<evidence type="ECO:0000259" key="1">
    <source>
        <dbReference type="Pfam" id="PF02627"/>
    </source>
</evidence>
<dbReference type="Proteomes" id="UP000553035">
    <property type="component" value="Unassembled WGS sequence"/>
</dbReference>
<dbReference type="EMBL" id="JACCAT010000001">
    <property type="protein sequence ID" value="NYH11159.1"/>
    <property type="molecule type" value="Genomic_DNA"/>
</dbReference>
<reference evidence="2 3" key="1">
    <citation type="submission" date="2020-07" db="EMBL/GenBank/DDBJ databases">
        <title>Exploring microbial biodiversity for novel pathways involved in the catabolism of aromatic compounds derived from lignin.</title>
        <authorList>
            <person name="Elkins J."/>
        </authorList>
    </citation>
    <scope>NUCLEOTIDE SEQUENCE [LARGE SCALE GENOMIC DNA]</scope>
    <source>
        <strain evidence="2 3">VanB</strain>
    </source>
</reference>
<proteinExistence type="predicted"/>
<evidence type="ECO:0000313" key="3">
    <source>
        <dbReference type="Proteomes" id="UP000553035"/>
    </source>
</evidence>
<dbReference type="Pfam" id="PF02627">
    <property type="entry name" value="CMD"/>
    <property type="match status" value="1"/>
</dbReference>
<dbReference type="InterPro" id="IPR003779">
    <property type="entry name" value="CMD-like"/>
</dbReference>
<protein>
    <submittedName>
        <fullName evidence="2">Putative peroxidase-related enzyme</fullName>
    </submittedName>
</protein>
<comment type="caution">
    <text evidence="2">The sequence shown here is derived from an EMBL/GenBank/DDBJ whole genome shotgun (WGS) entry which is preliminary data.</text>
</comment>
<dbReference type="InterPro" id="IPR029032">
    <property type="entry name" value="AhpD-like"/>
</dbReference>
<dbReference type="PANTHER" id="PTHR35446">
    <property type="entry name" value="SI:CH211-175M2.5"/>
    <property type="match status" value="1"/>
</dbReference>
<organism evidence="2 3">
    <name type="scientific">Pseudomonas moraviensis</name>
    <dbReference type="NCBI Taxonomy" id="321662"/>
    <lineage>
        <taxon>Bacteria</taxon>
        <taxon>Pseudomonadati</taxon>
        <taxon>Pseudomonadota</taxon>
        <taxon>Gammaproteobacteria</taxon>
        <taxon>Pseudomonadales</taxon>
        <taxon>Pseudomonadaceae</taxon>
        <taxon>Pseudomonas</taxon>
    </lineage>
</organism>
<sequence length="174" mass="18449">MSRIAPLSLETATDATRPTLEGVQKKIGFLPNLFKTLATAPVALDAYVQISATLGKTSLSAKEKEAVYLATSQVNGCDYCLAAHTLFASKAGLAAEEIVEARHGRLNAFATLAHQLTETRGHLSDEQIATARAAGIDDKKIIEVIAVVAAQTLTNYLNNVALTDIDFPAIENPA</sequence>
<keyword evidence="2" id="KW-0575">Peroxidase</keyword>
<accession>A0A7Y9VYW7</accession>
<dbReference type="RefSeq" id="WP_179694451.1">
    <property type="nucleotide sequence ID" value="NZ_JACCAT010000001.1"/>
</dbReference>
<evidence type="ECO:0000313" key="2">
    <source>
        <dbReference type="EMBL" id="NYH11159.1"/>
    </source>
</evidence>
<dbReference type="GO" id="GO:0051920">
    <property type="term" value="F:peroxiredoxin activity"/>
    <property type="evidence" value="ECO:0007669"/>
    <property type="project" value="InterPro"/>
</dbReference>
<dbReference type="InterPro" id="IPR004675">
    <property type="entry name" value="AhpD_core"/>
</dbReference>
<keyword evidence="2" id="KW-0560">Oxidoreductase</keyword>
<dbReference type="SUPFAM" id="SSF69118">
    <property type="entry name" value="AhpD-like"/>
    <property type="match status" value="1"/>
</dbReference>
<dbReference type="PANTHER" id="PTHR35446:SF3">
    <property type="entry name" value="CMD DOMAIN-CONTAINING PROTEIN"/>
    <property type="match status" value="1"/>
</dbReference>
<name>A0A7Y9VYW7_9PSED</name>
<gene>
    <name evidence="2" type="ORF">GGI52_004202</name>
</gene>
<dbReference type="NCBIfam" id="TIGR00778">
    <property type="entry name" value="ahpD_dom"/>
    <property type="match status" value="1"/>
</dbReference>